<keyword evidence="7" id="KW-0472">Membrane</keyword>
<evidence type="ECO:0000256" key="5">
    <source>
        <dbReference type="ARBA" id="ARBA00022741"/>
    </source>
</evidence>
<dbReference type="InterPro" id="IPR013563">
    <property type="entry name" value="Oligopep_ABC_C"/>
</dbReference>
<keyword evidence="4" id="KW-1003">Cell membrane</keyword>
<evidence type="ECO:0000256" key="7">
    <source>
        <dbReference type="ARBA" id="ARBA00023136"/>
    </source>
</evidence>
<dbReference type="PANTHER" id="PTHR43297:SF2">
    <property type="entry name" value="DIPEPTIDE TRANSPORT ATP-BINDING PROTEIN DPPD"/>
    <property type="match status" value="1"/>
</dbReference>
<dbReference type="SMART" id="SM00382">
    <property type="entry name" value="AAA"/>
    <property type="match status" value="1"/>
</dbReference>
<keyword evidence="6 9" id="KW-0067">ATP-binding</keyword>
<dbReference type="Pfam" id="PF08352">
    <property type="entry name" value="oligo_HPY"/>
    <property type="match status" value="1"/>
</dbReference>
<dbReference type="Proteomes" id="UP001235760">
    <property type="component" value="Unassembled WGS sequence"/>
</dbReference>
<proteinExistence type="inferred from homology"/>
<dbReference type="InterPro" id="IPR050388">
    <property type="entry name" value="ABC_Ni/Peptide_Import"/>
</dbReference>
<dbReference type="EMBL" id="JAUZEE010000004">
    <property type="protein sequence ID" value="MDP4300821.1"/>
    <property type="molecule type" value="Genomic_DNA"/>
</dbReference>
<comment type="similarity">
    <text evidence="2">Belongs to the ABC transporter superfamily.</text>
</comment>
<evidence type="ECO:0000313" key="10">
    <source>
        <dbReference type="Proteomes" id="UP001235760"/>
    </source>
</evidence>
<evidence type="ECO:0000313" key="9">
    <source>
        <dbReference type="EMBL" id="MDP4300821.1"/>
    </source>
</evidence>
<dbReference type="SUPFAM" id="SSF52540">
    <property type="entry name" value="P-loop containing nucleoside triphosphate hydrolases"/>
    <property type="match status" value="1"/>
</dbReference>
<comment type="subcellular location">
    <subcellularLocation>
        <location evidence="1">Cell inner membrane</location>
        <topology evidence="1">Peripheral membrane protein</topology>
    </subcellularLocation>
</comment>
<dbReference type="Gene3D" id="3.40.50.300">
    <property type="entry name" value="P-loop containing nucleotide triphosphate hydrolases"/>
    <property type="match status" value="1"/>
</dbReference>
<comment type="caution">
    <text evidence="9">The sequence shown here is derived from an EMBL/GenBank/DDBJ whole genome shotgun (WGS) entry which is preliminary data.</text>
</comment>
<dbReference type="PANTHER" id="PTHR43297">
    <property type="entry name" value="OLIGOPEPTIDE TRANSPORT ATP-BINDING PROTEIN APPD"/>
    <property type="match status" value="1"/>
</dbReference>
<keyword evidence="3" id="KW-0813">Transport</keyword>
<dbReference type="InterPro" id="IPR017871">
    <property type="entry name" value="ABC_transporter-like_CS"/>
</dbReference>
<evidence type="ECO:0000256" key="4">
    <source>
        <dbReference type="ARBA" id="ARBA00022475"/>
    </source>
</evidence>
<feature type="domain" description="ABC transporter" evidence="8">
    <location>
        <begin position="5"/>
        <end position="256"/>
    </location>
</feature>
<accession>A0ABT9G328</accession>
<keyword evidence="5" id="KW-0547">Nucleotide-binding</keyword>
<evidence type="ECO:0000259" key="8">
    <source>
        <dbReference type="PROSITE" id="PS50893"/>
    </source>
</evidence>
<evidence type="ECO:0000256" key="2">
    <source>
        <dbReference type="ARBA" id="ARBA00005417"/>
    </source>
</evidence>
<dbReference type="RefSeq" id="WP_305749383.1">
    <property type="nucleotide sequence ID" value="NZ_JAUZEE010000004.1"/>
</dbReference>
<keyword evidence="10" id="KW-1185">Reference proteome</keyword>
<dbReference type="InterPro" id="IPR003439">
    <property type="entry name" value="ABC_transporter-like_ATP-bd"/>
</dbReference>
<dbReference type="GO" id="GO:0005524">
    <property type="term" value="F:ATP binding"/>
    <property type="evidence" value="ECO:0007669"/>
    <property type="project" value="UniProtKB-KW"/>
</dbReference>
<dbReference type="Pfam" id="PF00005">
    <property type="entry name" value="ABC_tran"/>
    <property type="match status" value="1"/>
</dbReference>
<organism evidence="9 10">
    <name type="scientific">Leptothrix discophora</name>
    <dbReference type="NCBI Taxonomy" id="89"/>
    <lineage>
        <taxon>Bacteria</taxon>
        <taxon>Pseudomonadati</taxon>
        <taxon>Pseudomonadota</taxon>
        <taxon>Betaproteobacteria</taxon>
        <taxon>Burkholderiales</taxon>
        <taxon>Sphaerotilaceae</taxon>
        <taxon>Leptothrix</taxon>
    </lineage>
</organism>
<reference evidence="9 10" key="1">
    <citation type="submission" date="2023-08" db="EMBL/GenBank/DDBJ databases">
        <authorList>
            <person name="Roldan D.M."/>
            <person name="Menes R.J."/>
        </authorList>
    </citation>
    <scope>NUCLEOTIDE SEQUENCE [LARGE SCALE GENOMIC DNA]</scope>
    <source>
        <strain evidence="9 10">CCM 2812</strain>
    </source>
</reference>
<protein>
    <submittedName>
        <fullName evidence="9">ABC transporter ATP-binding protein</fullName>
    </submittedName>
</protein>
<name>A0ABT9G328_LEPDI</name>
<dbReference type="NCBIfam" id="TIGR01727">
    <property type="entry name" value="oligo_HPY"/>
    <property type="match status" value="1"/>
</dbReference>
<dbReference type="PROSITE" id="PS00211">
    <property type="entry name" value="ABC_TRANSPORTER_1"/>
    <property type="match status" value="1"/>
</dbReference>
<dbReference type="PROSITE" id="PS50893">
    <property type="entry name" value="ABC_TRANSPORTER_2"/>
    <property type="match status" value="1"/>
</dbReference>
<dbReference type="InterPro" id="IPR027417">
    <property type="entry name" value="P-loop_NTPase"/>
</dbReference>
<evidence type="ECO:0000256" key="1">
    <source>
        <dbReference type="ARBA" id="ARBA00004417"/>
    </source>
</evidence>
<gene>
    <name evidence="9" type="ORF">Q8X39_09245</name>
</gene>
<dbReference type="InterPro" id="IPR003593">
    <property type="entry name" value="AAA+_ATPase"/>
</dbReference>
<evidence type="ECO:0000256" key="6">
    <source>
        <dbReference type="ARBA" id="ARBA00022840"/>
    </source>
</evidence>
<evidence type="ECO:0000256" key="3">
    <source>
        <dbReference type="ARBA" id="ARBA00022448"/>
    </source>
</evidence>
<sequence>MPLLLDVRDLVTRFRTDGATVHAVNGISFTLDEGESMGIVGESGSGKSVSMMSLMGLIGDPPGRIESGQALYRGRDLLRLSAAELRQVRGKEIAMIFQDPMTSLNPVLPVGLQMTEMIGLHLRLGPKAAKAHAIEMFERVGLPRARERLGDFPFQFSGGQRQRIMIAMALSCGPNLLIADEPTTALDVTIQAQIVDLIQGLQRELGMAVIWISHNLGLVAGVVDKVAVMYGGHIVEQAPVDALFERPRHPYTRGLLQAMPRLEGRDAARLVPIDGSPPDLREHPVTCAFAPRCVHAVERCREALPPLSGPTASQVARCWRADEMDAVRTQELA</sequence>
<dbReference type="CDD" id="cd03257">
    <property type="entry name" value="ABC_NikE_OppD_transporters"/>
    <property type="match status" value="1"/>
</dbReference>